<accession>M7NGB4</accession>
<dbReference type="GO" id="GO:0016757">
    <property type="term" value="F:glycosyltransferase activity"/>
    <property type="evidence" value="ECO:0007669"/>
    <property type="project" value="UniProtKB-KW"/>
</dbReference>
<gene>
    <name evidence="2" type="primary">icaA_3</name>
    <name evidence="2" type="ORF">ADICEAN_04022</name>
</gene>
<sequence>MKHSISYIMPCYNCADTVDAAIASILETNLQPGDELILVDDASTDSTAEKLQAYADEHEQILLCRHHINKGTAAAGRNTGIDRAAHELIFCLDADNLLYPNSIAPLKEFLLENQLDAAAFGRIDYFTDNPEILHQHWALTEKLSFIDALNNPMKTPCGSGNYLYTKTIWKKVGRYNESVGGAYDSELFGLKLLAEGARFWTLPNTAYLHRQGYESTFIREYQRRNSSLLFLAALIDYWNQLHEDDVAYMFGSGRTSWHERLHERPLRPRAAQPAGGLASLGKRLRRRLMRLLEY</sequence>
<dbReference type="STRING" id="1279009.ADICEAN_04022"/>
<dbReference type="Proteomes" id="UP000011910">
    <property type="component" value="Unassembled WGS sequence"/>
</dbReference>
<dbReference type="SUPFAM" id="SSF53448">
    <property type="entry name" value="Nucleotide-diphospho-sugar transferases"/>
    <property type="match status" value="1"/>
</dbReference>
<keyword evidence="3" id="KW-1185">Reference proteome</keyword>
<keyword evidence="2" id="KW-0808">Transferase</keyword>
<dbReference type="RefSeq" id="WP_009197397.1">
    <property type="nucleotide sequence ID" value="NZ_AODQ01000176.1"/>
</dbReference>
<dbReference type="Pfam" id="PF00535">
    <property type="entry name" value="Glycos_transf_2"/>
    <property type="match status" value="1"/>
</dbReference>
<dbReference type="InterPro" id="IPR001173">
    <property type="entry name" value="Glyco_trans_2-like"/>
</dbReference>
<dbReference type="EMBL" id="AODQ01000176">
    <property type="protein sequence ID" value="EMR00860.1"/>
    <property type="molecule type" value="Genomic_DNA"/>
</dbReference>
<evidence type="ECO:0000259" key="1">
    <source>
        <dbReference type="Pfam" id="PF00535"/>
    </source>
</evidence>
<comment type="caution">
    <text evidence="2">The sequence shown here is derived from an EMBL/GenBank/DDBJ whole genome shotgun (WGS) entry which is preliminary data.</text>
</comment>
<proteinExistence type="predicted"/>
<evidence type="ECO:0000313" key="2">
    <source>
        <dbReference type="EMBL" id="EMR00860.1"/>
    </source>
</evidence>
<dbReference type="OrthoDB" id="9815829at2"/>
<name>M7NGB4_9BACT</name>
<dbReference type="CDD" id="cd00761">
    <property type="entry name" value="Glyco_tranf_GTA_type"/>
    <property type="match status" value="1"/>
</dbReference>
<reference evidence="2 3" key="1">
    <citation type="journal article" date="2013" name="Genome Announc.">
        <title>Draft Genome Sequence of Cesiribacter andamanensis Strain AMV16T, Isolated from a Soil Sample from a Mud Volcano in the Andaman Islands, India.</title>
        <authorList>
            <person name="Shivaji S."/>
            <person name="Ara S."/>
            <person name="Begum Z."/>
            <person name="Srinivas T.N."/>
            <person name="Singh A."/>
            <person name="Kumar Pinnaka A."/>
        </authorList>
    </citation>
    <scope>NUCLEOTIDE SEQUENCE [LARGE SCALE GENOMIC DNA]</scope>
    <source>
        <strain evidence="2 3">AMV16</strain>
    </source>
</reference>
<dbReference type="InterPro" id="IPR050834">
    <property type="entry name" value="Glycosyltransf_2"/>
</dbReference>
<dbReference type="eggNOG" id="COG1216">
    <property type="taxonomic scope" value="Bacteria"/>
</dbReference>
<protein>
    <submittedName>
        <fullName evidence="2">Poly-beta-1,6-N-acetyl-D-glucosamine synthase</fullName>
        <ecNumber evidence="2">2.4.1.-</ecNumber>
    </submittedName>
</protein>
<dbReference type="EC" id="2.4.1.-" evidence="2"/>
<dbReference type="InterPro" id="IPR029044">
    <property type="entry name" value="Nucleotide-diphossugar_trans"/>
</dbReference>
<dbReference type="PANTHER" id="PTHR43685">
    <property type="entry name" value="GLYCOSYLTRANSFERASE"/>
    <property type="match status" value="1"/>
</dbReference>
<feature type="domain" description="Glycosyltransferase 2-like" evidence="1">
    <location>
        <begin position="6"/>
        <end position="152"/>
    </location>
</feature>
<organism evidence="2 3">
    <name type="scientific">Cesiribacter andamanensis AMV16</name>
    <dbReference type="NCBI Taxonomy" id="1279009"/>
    <lineage>
        <taxon>Bacteria</taxon>
        <taxon>Pseudomonadati</taxon>
        <taxon>Bacteroidota</taxon>
        <taxon>Cytophagia</taxon>
        <taxon>Cytophagales</taxon>
        <taxon>Cesiribacteraceae</taxon>
        <taxon>Cesiribacter</taxon>
    </lineage>
</organism>
<evidence type="ECO:0000313" key="3">
    <source>
        <dbReference type="Proteomes" id="UP000011910"/>
    </source>
</evidence>
<dbReference type="Gene3D" id="3.90.550.10">
    <property type="entry name" value="Spore Coat Polysaccharide Biosynthesis Protein SpsA, Chain A"/>
    <property type="match status" value="1"/>
</dbReference>
<dbReference type="PANTHER" id="PTHR43685:SF11">
    <property type="entry name" value="GLYCOSYLTRANSFERASE TAGX-RELATED"/>
    <property type="match status" value="1"/>
</dbReference>
<keyword evidence="2" id="KW-0328">Glycosyltransferase</keyword>
<dbReference type="AlphaFoldDB" id="M7NGB4"/>